<feature type="domain" description="Antitoxin Xre-like helix-turn-helix" evidence="2">
    <location>
        <begin position="12"/>
        <end position="71"/>
    </location>
</feature>
<name>A0A0F9Y5V8_9ZZZZ</name>
<organism evidence="3">
    <name type="scientific">marine sediment metagenome</name>
    <dbReference type="NCBI Taxonomy" id="412755"/>
    <lineage>
        <taxon>unclassified sequences</taxon>
        <taxon>metagenomes</taxon>
        <taxon>ecological metagenomes</taxon>
    </lineage>
</organism>
<feature type="domain" description="Antitoxin Xre/MbcA/ParS-like toxin-binding" evidence="1">
    <location>
        <begin position="76"/>
        <end position="130"/>
    </location>
</feature>
<accession>A0A0F9Y5V8</accession>
<reference evidence="3" key="1">
    <citation type="journal article" date="2015" name="Nature">
        <title>Complex archaea that bridge the gap between prokaryotes and eukaryotes.</title>
        <authorList>
            <person name="Spang A."/>
            <person name="Saw J.H."/>
            <person name="Jorgensen S.L."/>
            <person name="Zaremba-Niedzwiedzka K."/>
            <person name="Martijn J."/>
            <person name="Lind A.E."/>
            <person name="van Eijk R."/>
            <person name="Schleper C."/>
            <person name="Guy L."/>
            <person name="Ettema T.J."/>
        </authorList>
    </citation>
    <scope>NUCLEOTIDE SEQUENCE</scope>
</reference>
<dbReference type="Pfam" id="PF20432">
    <property type="entry name" value="Xre-like-HTH"/>
    <property type="match status" value="1"/>
</dbReference>
<proteinExistence type="predicted"/>
<dbReference type="InterPro" id="IPR046847">
    <property type="entry name" value="Xre-like_HTH"/>
</dbReference>
<dbReference type="Pfam" id="PF09722">
    <property type="entry name" value="Xre_MbcA_ParS_C"/>
    <property type="match status" value="1"/>
</dbReference>
<dbReference type="AlphaFoldDB" id="A0A0F9Y5V8"/>
<sequence length="133" mass="14785">MAIQHKTADKRREMGAAAMRTYPNISHAWGLKESEAALLLGVPDSTYRRWKQSPEQARLDANHLERMSLILGIYKALHILLPNKEAANGWLQRANSNPLFAGHSPAERLLNGQVSDLYVVRQHLDAARGGGHA</sequence>
<evidence type="ECO:0000313" key="3">
    <source>
        <dbReference type="EMBL" id="KKO07292.1"/>
    </source>
</evidence>
<evidence type="ECO:0000259" key="2">
    <source>
        <dbReference type="Pfam" id="PF20432"/>
    </source>
</evidence>
<evidence type="ECO:0000259" key="1">
    <source>
        <dbReference type="Pfam" id="PF09722"/>
    </source>
</evidence>
<dbReference type="InterPro" id="IPR024467">
    <property type="entry name" value="Xre/MbcA/ParS-like_toxin-bd"/>
</dbReference>
<protein>
    <submittedName>
        <fullName evidence="3">Uncharacterized protein</fullName>
    </submittedName>
</protein>
<dbReference type="EMBL" id="LAZR01000013">
    <property type="protein sequence ID" value="KKO07292.1"/>
    <property type="molecule type" value="Genomic_DNA"/>
</dbReference>
<comment type="caution">
    <text evidence="3">The sequence shown here is derived from an EMBL/GenBank/DDBJ whole genome shotgun (WGS) entry which is preliminary data.</text>
</comment>
<dbReference type="GO" id="GO:0003677">
    <property type="term" value="F:DNA binding"/>
    <property type="evidence" value="ECO:0007669"/>
    <property type="project" value="InterPro"/>
</dbReference>
<gene>
    <name evidence="3" type="ORF">LCGC14_0058600</name>
</gene>